<comment type="caution">
    <text evidence="1">The sequence shown here is derived from an EMBL/GenBank/DDBJ whole genome shotgun (WGS) entry which is preliminary data.</text>
</comment>
<dbReference type="EMBL" id="JANRMS010000458">
    <property type="protein sequence ID" value="KAJ3539484.1"/>
    <property type="molecule type" value="Genomic_DNA"/>
</dbReference>
<accession>A0ACC1SGW8</accession>
<gene>
    <name evidence="1" type="ORF">NM208_g5474</name>
</gene>
<organism evidence="1 2">
    <name type="scientific">Fusarium decemcellulare</name>
    <dbReference type="NCBI Taxonomy" id="57161"/>
    <lineage>
        <taxon>Eukaryota</taxon>
        <taxon>Fungi</taxon>
        <taxon>Dikarya</taxon>
        <taxon>Ascomycota</taxon>
        <taxon>Pezizomycotina</taxon>
        <taxon>Sordariomycetes</taxon>
        <taxon>Hypocreomycetidae</taxon>
        <taxon>Hypocreales</taxon>
        <taxon>Nectriaceae</taxon>
        <taxon>Fusarium</taxon>
        <taxon>Fusarium decemcellulare species complex</taxon>
    </lineage>
</organism>
<evidence type="ECO:0000313" key="1">
    <source>
        <dbReference type="EMBL" id="KAJ3539484.1"/>
    </source>
</evidence>
<name>A0ACC1SGW8_9HYPO</name>
<proteinExistence type="predicted"/>
<sequence>MVSITKECKSTRKETIAVHHHCPERPYIAITVPEDSKSVTSVEFTVVSRDQGWVSNDKSASFTWFVAKANRPGGRPNLRVESLGNNRVANTEFHEQTWKLNLRCRPRRKVWIQSLLPGDKVQLIPKATFQGWVNIVREGSLKLTFESTEGQASANEAAKQDNSRHYKRQLQDDEIRLLVVKPGLFGEPIRAKFLYTNLGEKPEFEALSYCWGDAPEEAEILMSSEKGDVDATPFRVRSSLAAALQRLRYETKTLTVWVDAVCIYQNDRDERSRQVAMMRRIYAAATSVRVWLEEESGVGNTQLSHLMSSLFLNPWFARVWVIQEATLAQEAFVHCGQEVVDWKEIISINQWLTDPDYFKQQPHIEGTTLMPPIWETLRQERIARESSLVSSSSGEQVPFTGGREILDALLDGMDLKASDSRDKLYALLPFGKETSIVERLDKAIKPDYNKSPETVFADFTRWWIHQHQSLAILSTIHSDPSRAWRRDATFLEACGSLKHPTWALPERGVTELARANLENHFNFRVTEETVPVVSSADFADPLVLQLQGLKVAEISILQHPTLKTLGWTVTGSKNPTSDIAEVFDRMFNTYGWTESRIPGTAHHRSKHGYRAEYMDHLKAHWGYFPGPLLLAVGVENDAAQWFETREVPPCLDPCFFVASNGMYGLCPWRAKKGDTIALLYGGKVPFLLRPTTQETPRSGTACFELVGECYVNGIMDGDYLKSEHAKTSTPITFALV</sequence>
<dbReference type="Proteomes" id="UP001148629">
    <property type="component" value="Unassembled WGS sequence"/>
</dbReference>
<keyword evidence="2" id="KW-1185">Reference proteome</keyword>
<reference evidence="1" key="1">
    <citation type="submission" date="2022-08" db="EMBL/GenBank/DDBJ databases">
        <title>Genome Sequence of Fusarium decemcellulare.</title>
        <authorList>
            <person name="Buettner E."/>
        </authorList>
    </citation>
    <scope>NUCLEOTIDE SEQUENCE</scope>
    <source>
        <strain evidence="1">Babe19</strain>
    </source>
</reference>
<protein>
    <submittedName>
        <fullName evidence="1">Uncharacterized protein</fullName>
    </submittedName>
</protein>
<evidence type="ECO:0000313" key="2">
    <source>
        <dbReference type="Proteomes" id="UP001148629"/>
    </source>
</evidence>